<dbReference type="EMBL" id="JAERUA010000023">
    <property type="protein sequence ID" value="KAI1883572.1"/>
    <property type="molecule type" value="Genomic_DNA"/>
</dbReference>
<gene>
    <name evidence="2" type="ORF">AGOR_G00232960</name>
</gene>
<dbReference type="Proteomes" id="UP000829720">
    <property type="component" value="Unassembled WGS sequence"/>
</dbReference>
<comment type="caution">
    <text evidence="2">The sequence shown here is derived from an EMBL/GenBank/DDBJ whole genome shotgun (WGS) entry which is preliminary data.</text>
</comment>
<proteinExistence type="predicted"/>
<evidence type="ECO:0000313" key="3">
    <source>
        <dbReference type="Proteomes" id="UP000829720"/>
    </source>
</evidence>
<keyword evidence="1" id="KW-0732">Signal</keyword>
<protein>
    <submittedName>
        <fullName evidence="2">Uncharacterized protein</fullName>
    </submittedName>
</protein>
<feature type="signal peptide" evidence="1">
    <location>
        <begin position="1"/>
        <end position="16"/>
    </location>
</feature>
<dbReference type="AlphaFoldDB" id="A0A8T3CJD3"/>
<evidence type="ECO:0000313" key="2">
    <source>
        <dbReference type="EMBL" id="KAI1883572.1"/>
    </source>
</evidence>
<feature type="chain" id="PRO_5035861537" evidence="1">
    <location>
        <begin position="17"/>
        <end position="119"/>
    </location>
</feature>
<sequence length="119" mass="12781">MEAALLVFCLAGTLSAFPILQEENSFTGSGDDLISNVPAQSNYEVSVMLLGVPGGAVGSGDGAFQRRSELNSSSFQNVAMKALLKCGGLPERAIFKSAVLAKWNRMMKTVEIFWILLHL</sequence>
<accession>A0A8T3CJD3</accession>
<name>A0A8T3CJD3_9TELE</name>
<reference evidence="2" key="1">
    <citation type="submission" date="2021-01" db="EMBL/GenBank/DDBJ databases">
        <authorList>
            <person name="Zahm M."/>
            <person name="Roques C."/>
            <person name="Cabau C."/>
            <person name="Klopp C."/>
            <person name="Donnadieu C."/>
            <person name="Jouanno E."/>
            <person name="Lampietro C."/>
            <person name="Louis A."/>
            <person name="Herpin A."/>
            <person name="Echchiki A."/>
            <person name="Berthelot C."/>
            <person name="Parey E."/>
            <person name="Roest-Crollius H."/>
            <person name="Braasch I."/>
            <person name="Postlethwait J."/>
            <person name="Bobe J."/>
            <person name="Montfort J."/>
            <person name="Bouchez O."/>
            <person name="Begum T."/>
            <person name="Mejri S."/>
            <person name="Adams A."/>
            <person name="Chen W.-J."/>
            <person name="Guiguen Y."/>
        </authorList>
    </citation>
    <scope>NUCLEOTIDE SEQUENCE</scope>
    <source>
        <tissue evidence="2">Blood</tissue>
    </source>
</reference>
<keyword evidence="3" id="KW-1185">Reference proteome</keyword>
<organism evidence="2 3">
    <name type="scientific">Albula goreensis</name>
    <dbReference type="NCBI Taxonomy" id="1534307"/>
    <lineage>
        <taxon>Eukaryota</taxon>
        <taxon>Metazoa</taxon>
        <taxon>Chordata</taxon>
        <taxon>Craniata</taxon>
        <taxon>Vertebrata</taxon>
        <taxon>Euteleostomi</taxon>
        <taxon>Actinopterygii</taxon>
        <taxon>Neopterygii</taxon>
        <taxon>Teleostei</taxon>
        <taxon>Albuliformes</taxon>
        <taxon>Albulidae</taxon>
        <taxon>Albula</taxon>
    </lineage>
</organism>
<evidence type="ECO:0000256" key="1">
    <source>
        <dbReference type="SAM" id="SignalP"/>
    </source>
</evidence>